<evidence type="ECO:0000256" key="1">
    <source>
        <dbReference type="ARBA" id="ARBA00022729"/>
    </source>
</evidence>
<evidence type="ECO:0000259" key="3">
    <source>
        <dbReference type="PROSITE" id="PS50125"/>
    </source>
</evidence>
<dbReference type="Proteomes" id="UP000006671">
    <property type="component" value="Unassembled WGS sequence"/>
</dbReference>
<keyword evidence="5" id="KW-1185">Reference proteome</keyword>
<dbReference type="InterPro" id="IPR001054">
    <property type="entry name" value="A/G_cyclase"/>
</dbReference>
<keyword evidence="2" id="KW-0812">Transmembrane</keyword>
<dbReference type="SUPFAM" id="SSF53822">
    <property type="entry name" value="Periplasmic binding protein-like I"/>
    <property type="match status" value="3"/>
</dbReference>
<dbReference type="InParanoid" id="D2VPG5"/>
<dbReference type="Gene3D" id="3.40.50.2300">
    <property type="match status" value="6"/>
</dbReference>
<proteinExistence type="predicted"/>
<evidence type="ECO:0000256" key="2">
    <source>
        <dbReference type="SAM" id="Phobius"/>
    </source>
</evidence>
<dbReference type="KEGG" id="ngr:NAEGRDRAFT_58846"/>
<keyword evidence="1" id="KW-0732">Signal</keyword>
<accession>D2VPG5</accession>
<name>D2VPG5_NAEGR</name>
<evidence type="ECO:0000313" key="4">
    <source>
        <dbReference type="EMBL" id="EFC41354.1"/>
    </source>
</evidence>
<feature type="domain" description="Guanylate cyclase" evidence="3">
    <location>
        <begin position="1233"/>
        <end position="1371"/>
    </location>
</feature>
<organism evidence="5">
    <name type="scientific">Naegleria gruberi</name>
    <name type="common">Amoeba</name>
    <dbReference type="NCBI Taxonomy" id="5762"/>
    <lineage>
        <taxon>Eukaryota</taxon>
        <taxon>Discoba</taxon>
        <taxon>Heterolobosea</taxon>
        <taxon>Tetramitia</taxon>
        <taxon>Eutetramitia</taxon>
        <taxon>Vahlkampfiidae</taxon>
        <taxon>Naegleria</taxon>
    </lineage>
</organism>
<dbReference type="CDD" id="cd07302">
    <property type="entry name" value="CHD"/>
    <property type="match status" value="1"/>
</dbReference>
<dbReference type="InterPro" id="IPR028082">
    <property type="entry name" value="Peripla_BP_I"/>
</dbReference>
<dbReference type="Gene3D" id="3.30.70.1230">
    <property type="entry name" value="Nucleotide cyclase"/>
    <property type="match status" value="1"/>
</dbReference>
<dbReference type="eggNOG" id="KOG0618">
    <property type="taxonomic scope" value="Eukaryota"/>
</dbReference>
<dbReference type="GO" id="GO:0009190">
    <property type="term" value="P:cyclic nucleotide biosynthetic process"/>
    <property type="evidence" value="ECO:0007669"/>
    <property type="project" value="InterPro"/>
</dbReference>
<dbReference type="InterPro" id="IPR029787">
    <property type="entry name" value="Nucleotide_cyclase"/>
</dbReference>
<dbReference type="CDD" id="cd19978">
    <property type="entry name" value="PBP1_ABC_ligand_binding-like"/>
    <property type="match status" value="1"/>
</dbReference>
<dbReference type="VEuPathDB" id="AmoebaDB:NAEGRDRAFT_58846"/>
<dbReference type="PANTHER" id="PTHR47235">
    <property type="entry name" value="BLR6548 PROTEIN"/>
    <property type="match status" value="1"/>
</dbReference>
<keyword evidence="2" id="KW-1133">Transmembrane helix</keyword>
<reference evidence="4 5" key="1">
    <citation type="journal article" date="2010" name="Cell">
        <title>The genome of Naegleria gruberi illuminates early eukaryotic versatility.</title>
        <authorList>
            <person name="Fritz-Laylin L.K."/>
            <person name="Prochnik S.E."/>
            <person name="Ginger M.L."/>
            <person name="Dacks J.B."/>
            <person name="Carpenter M.L."/>
            <person name="Field M.C."/>
            <person name="Kuo A."/>
            <person name="Paredez A."/>
            <person name="Chapman J."/>
            <person name="Pham J."/>
            <person name="Shu S."/>
            <person name="Neupane R."/>
            <person name="Cipriano M."/>
            <person name="Mancuso J."/>
            <person name="Tu H."/>
            <person name="Salamov A."/>
            <person name="Lindquist E."/>
            <person name="Shapiro H."/>
            <person name="Lucas S."/>
            <person name="Grigoriev I.V."/>
            <person name="Cande W.Z."/>
            <person name="Fulton C."/>
            <person name="Rokhsar D.S."/>
            <person name="Dawson S.C."/>
        </authorList>
    </citation>
    <scope>NUCLEOTIDE SEQUENCE [LARGE SCALE GENOMIC DNA]</scope>
    <source>
        <strain evidence="4 5">NEG-M</strain>
    </source>
</reference>
<dbReference type="SMART" id="SM00044">
    <property type="entry name" value="CYCc"/>
    <property type="match status" value="1"/>
</dbReference>
<evidence type="ECO:0000313" key="5">
    <source>
        <dbReference type="Proteomes" id="UP000006671"/>
    </source>
</evidence>
<dbReference type="EMBL" id="GG738886">
    <property type="protein sequence ID" value="EFC41354.1"/>
    <property type="molecule type" value="Genomic_DNA"/>
</dbReference>
<dbReference type="STRING" id="5762.D2VPG5"/>
<dbReference type="GO" id="GO:0035556">
    <property type="term" value="P:intracellular signal transduction"/>
    <property type="evidence" value="ECO:0007669"/>
    <property type="project" value="InterPro"/>
</dbReference>
<dbReference type="GeneID" id="8850719"/>
<keyword evidence="2" id="KW-0472">Membrane</keyword>
<dbReference type="RefSeq" id="XP_002674098.1">
    <property type="nucleotide sequence ID" value="XM_002674052.1"/>
</dbReference>
<dbReference type="SUPFAM" id="SSF55073">
    <property type="entry name" value="Nucleotide cyclase"/>
    <property type="match status" value="1"/>
</dbReference>
<dbReference type="OrthoDB" id="448697at2759"/>
<dbReference type="PROSITE" id="PS50125">
    <property type="entry name" value="GUANYLATE_CYCLASE_2"/>
    <property type="match status" value="1"/>
</dbReference>
<protein>
    <submittedName>
        <fullName evidence="4">Predicted protein</fullName>
    </submittedName>
</protein>
<dbReference type="InterPro" id="IPR028081">
    <property type="entry name" value="Leu-bd"/>
</dbReference>
<sequence>MTGVQAAFKEINENSGGVWGGKKLRLITLDDGYEPARTVNNTIQLINNNTIFGLIGYMGTGTSQAAFPYLTESKLPFIGAFTGGLFLRTPFVSNIVNIRASYQDETVAMVEYLVTVKMVRRIAIFYQNDAFGMSGVDGSSLALTALGMSLVSRGSYERNTIVVAKAVSDIVAGNPQAIICMSTYKPTLEFINTVKNRTDFDPNIVFMTGSFIGSNILPYRDSVVITQVLPPPTNTKYPIVLAYQRAMKASNPNFVPSYVELEGYIAGKMAANILTQRVSGDLTRSNFLQLVYSTSTYIIDNQVIGPYKQCSSSRSLHYFFDDPQNQDAFLYPVLQPRTRLIPRKIESTFVAPCSCNQGLRSIWKTSQNADSSFSEISDPMVWDTTSTTNYTCFYDPTKTLPPIVFGHISSGDKYDEDFLVGVLLAFNEKNNQKGIRGSVLRILTKTPSNSSASALIDTVNLLKNDFNVLGILGGFLPSSSYAQFVDQFKTQLPNTLFLSPSTSYDSPTLRSVFSPNIIHIGLSIREKLATFFDFEMNANGHSRFSVVYGKSTEGAADCKEFKNQLSQFGLTVESEYEHSSSVTDYKLVTQALVSNDGNPQSVVVLLPENISSFSYLSTVIKGIVNIGKRDDLSIFFLYFKYTSWVADVFNLMASLNTKNNVYLIQRYPHVVDTQLPLVAAYNNLFSKYYSSSVSTTGSLEGFLAASFLIEVLENISPSADINGPSTIFTIYQTQQFLKYSIPFGNFISNSCNLGMRTTYLYKLDGSTFTNVKIQSFDKTKCGLSEDIFSSESSIEKQLLFGRLLPVEDASLPYDDFSVGLNALFTSYNTKGTLDTATLHLKTLYYSSREEMTKKAEELILKYKIFGFLGSRLVYDVTELKAIMENYKIPIIGPLSSQLALREPYSRFVVNLRPSIVEESVVLTRYLTSVITSRKPTVLILSGSSYYWQQNSNNVVSFYSKSIEGVSISSTSISSVSSTSGRAVEGSKPDLVLLLASPTEVSQFLTNYPTFSSLIGIPSEISSISSFKTLLNDIPSSVIISPQFLERYDKASSTNFMARDFLIDMAKYSTSSNTSTLMYEAYAVGYMTTTVLKFMSQANMDYSREKFVSTFFERSVFELGNNEFGPYGDECSIQSTFVVKGSCESVSVCNCSQGVRALQINSLTSSSDSILYEMNFKTCGLQAIEPLLSDGAIAGVAVGGTLAFLGTLFVILVLIFCARNRSSVKNAPKSGNITCAFTDVQSSTKLWQNNEKAMRNALEIHDKIMRKNLELFRGYEVKTNGDSFFVAFKDPFDAVLWSLTVQLDLLNANWPSELYHEYDCRQEWDERIKKPYWSGLRVRIGLHYGKGDCKWDKTMKRFDYFGTVVNKSARIEALAHGGQVLISEELLEVTKDLFQDVKKIASCDEFPAYQTTTKEEKKLAVDDKTSTTASLKHQNSLSSVLVDYV</sequence>
<dbReference type="Pfam" id="PF00211">
    <property type="entry name" value="Guanylate_cyc"/>
    <property type="match status" value="1"/>
</dbReference>
<feature type="transmembrane region" description="Helical" evidence="2">
    <location>
        <begin position="1191"/>
        <end position="1215"/>
    </location>
</feature>
<dbReference type="Pfam" id="PF13458">
    <property type="entry name" value="Peripla_BP_6"/>
    <property type="match status" value="1"/>
</dbReference>
<gene>
    <name evidence="4" type="ORF">NAEGRDRAFT_58846</name>
</gene>
<dbReference type="OMA" id="WPSELYH"/>
<dbReference type="PANTHER" id="PTHR47235:SF1">
    <property type="entry name" value="BLR6548 PROTEIN"/>
    <property type="match status" value="1"/>
</dbReference>